<accession>I3ZLL3</accession>
<feature type="region of interest" description="Disordered" evidence="1">
    <location>
        <begin position="1"/>
        <end position="37"/>
    </location>
</feature>
<dbReference type="HOGENOM" id="CLU_2902770_0_0_0"/>
<evidence type="ECO:0000313" key="3">
    <source>
        <dbReference type="Proteomes" id="UP000006056"/>
    </source>
</evidence>
<evidence type="ECO:0000256" key="1">
    <source>
        <dbReference type="SAM" id="MobiDB-lite"/>
    </source>
</evidence>
<reference evidence="2 3" key="1">
    <citation type="submission" date="2012-06" db="EMBL/GenBank/DDBJ databases">
        <title>Complete genome of Terriglobus roseus DSM 18391.</title>
        <authorList>
            <consortium name="US DOE Joint Genome Institute (JGI-PGF)"/>
            <person name="Lucas S."/>
            <person name="Copeland A."/>
            <person name="Lapidus A."/>
            <person name="Glavina del Rio T."/>
            <person name="Dalin E."/>
            <person name="Tice H."/>
            <person name="Bruce D."/>
            <person name="Goodwin L."/>
            <person name="Pitluck S."/>
            <person name="Peters L."/>
            <person name="Mikhailova N."/>
            <person name="Munk A.C.C."/>
            <person name="Kyrpides N."/>
            <person name="Mavromatis K."/>
            <person name="Ivanova N."/>
            <person name="Brettin T."/>
            <person name="Detter J.C."/>
            <person name="Han C."/>
            <person name="Larimer F."/>
            <person name="Land M."/>
            <person name="Hauser L."/>
            <person name="Markowitz V."/>
            <person name="Cheng J.-F."/>
            <person name="Hugenholtz P."/>
            <person name="Woyke T."/>
            <person name="Wu D."/>
            <person name="Brambilla E."/>
            <person name="Klenk H.-P."/>
            <person name="Eisen J.A."/>
        </authorList>
    </citation>
    <scope>NUCLEOTIDE SEQUENCE [LARGE SCALE GENOMIC DNA]</scope>
    <source>
        <strain evidence="3">DSM 18391 / NRRL B-41598 / KBS 63</strain>
    </source>
</reference>
<protein>
    <submittedName>
        <fullName evidence="2">Uncharacterized protein</fullName>
    </submittedName>
</protein>
<sequence length="62" mass="6946">MTVQAGARITRTPADAERLRRLASRPDSEIDFSDIPPLTAEEYEAAKRSIEERSSKKLQKAS</sequence>
<dbReference type="EMBL" id="CP003379">
    <property type="protein sequence ID" value="AFL90131.1"/>
    <property type="molecule type" value="Genomic_DNA"/>
</dbReference>
<proteinExistence type="predicted"/>
<name>I3ZLL3_TERRK</name>
<dbReference type="Proteomes" id="UP000006056">
    <property type="component" value="Chromosome"/>
</dbReference>
<gene>
    <name evidence="2" type="ordered locus">Terro_3923</name>
</gene>
<keyword evidence="3" id="KW-1185">Reference proteome</keyword>
<dbReference type="STRING" id="926566.Terro_3923"/>
<organism evidence="2 3">
    <name type="scientific">Terriglobus roseus (strain DSM 18391 / NRRL B-41598 / KBS 63)</name>
    <dbReference type="NCBI Taxonomy" id="926566"/>
    <lineage>
        <taxon>Bacteria</taxon>
        <taxon>Pseudomonadati</taxon>
        <taxon>Acidobacteriota</taxon>
        <taxon>Terriglobia</taxon>
        <taxon>Terriglobales</taxon>
        <taxon>Acidobacteriaceae</taxon>
        <taxon>Terriglobus</taxon>
    </lineage>
</organism>
<dbReference type="KEGG" id="trs:Terro_3923"/>
<dbReference type="AlphaFoldDB" id="I3ZLL3"/>
<feature type="compositionally biased region" description="Basic and acidic residues" evidence="1">
    <location>
        <begin position="14"/>
        <end position="28"/>
    </location>
</feature>
<evidence type="ECO:0000313" key="2">
    <source>
        <dbReference type="EMBL" id="AFL90131.1"/>
    </source>
</evidence>